<dbReference type="Proteomes" id="UP001229209">
    <property type="component" value="Unassembled WGS sequence"/>
</dbReference>
<evidence type="ECO:0000256" key="1">
    <source>
        <dbReference type="SAM" id="Phobius"/>
    </source>
</evidence>
<comment type="caution">
    <text evidence="2">The sequence shown here is derived from an EMBL/GenBank/DDBJ whole genome shotgun (WGS) entry which is preliminary data.</text>
</comment>
<dbReference type="RefSeq" id="WP_203115662.1">
    <property type="nucleotide sequence ID" value="NZ_JAURUO010000013.1"/>
</dbReference>
<accession>A0ABT9LYP8</accession>
<name>A0ABT9LYP8_9BACL</name>
<organism evidence="2 3">
    <name type="scientific">Alicyclobacillus tolerans</name>
    <dbReference type="NCBI Taxonomy" id="90970"/>
    <lineage>
        <taxon>Bacteria</taxon>
        <taxon>Bacillati</taxon>
        <taxon>Bacillota</taxon>
        <taxon>Bacilli</taxon>
        <taxon>Bacillales</taxon>
        <taxon>Alicyclobacillaceae</taxon>
        <taxon>Alicyclobacillus</taxon>
    </lineage>
</organism>
<proteinExistence type="predicted"/>
<keyword evidence="1" id="KW-1133">Transmembrane helix</keyword>
<sequence length="54" mass="5830">MGSVSRWLLYGLIGLAAGLVMVVGYMAWSNNQQSSAQNYAGQQLTKAEQTYSVS</sequence>
<reference evidence="2 3" key="1">
    <citation type="submission" date="2023-07" db="EMBL/GenBank/DDBJ databases">
        <title>Genomic Encyclopedia of Type Strains, Phase IV (KMG-IV): sequencing the most valuable type-strain genomes for metagenomic binning, comparative biology and taxonomic classification.</title>
        <authorList>
            <person name="Goeker M."/>
        </authorList>
    </citation>
    <scope>NUCLEOTIDE SEQUENCE [LARGE SCALE GENOMIC DNA]</scope>
    <source>
        <strain evidence="2 3">DSM 25924</strain>
    </source>
</reference>
<evidence type="ECO:0000313" key="3">
    <source>
        <dbReference type="Proteomes" id="UP001229209"/>
    </source>
</evidence>
<gene>
    <name evidence="2" type="ORF">J2S04_002367</name>
</gene>
<dbReference type="EMBL" id="JAURUO010000013">
    <property type="protein sequence ID" value="MDP9729394.1"/>
    <property type="molecule type" value="Genomic_DNA"/>
</dbReference>
<evidence type="ECO:0000313" key="2">
    <source>
        <dbReference type="EMBL" id="MDP9729394.1"/>
    </source>
</evidence>
<protein>
    <submittedName>
        <fullName evidence="2">Uncharacterized protein</fullName>
    </submittedName>
</protein>
<keyword evidence="1" id="KW-0812">Transmembrane</keyword>
<feature type="transmembrane region" description="Helical" evidence="1">
    <location>
        <begin position="7"/>
        <end position="28"/>
    </location>
</feature>
<keyword evidence="3" id="KW-1185">Reference proteome</keyword>
<keyword evidence="1" id="KW-0472">Membrane</keyword>